<feature type="compositionally biased region" description="Polar residues" evidence="1">
    <location>
        <begin position="87"/>
        <end position="98"/>
    </location>
</feature>
<sequence>MATRRVSQGLPLNYSDIGDLRQYPAKRTTIPHSHKLPATEGMQWEEAGSPTDAAQDVLARIHRHFKRFWKQLKRRLYLPAPPHSTDLPEQTLQPNRRSAAQRHGARSTPPKKPRFPPGHPHTRLRQINKSKQHRGDPYAATQSTKQKLWRKRQYLGPNPFGEKTLLQHKGYPVREPKCNPLDIGKARCVKPRPSRRSSTQQQTPTILHLSPDGPLAALHELSPHGSLQPSQGIG</sequence>
<protein>
    <submittedName>
        <fullName evidence="2">Uncharacterized protein</fullName>
    </submittedName>
</protein>
<feature type="compositionally biased region" description="Polar residues" evidence="1">
    <location>
        <begin position="225"/>
        <end position="234"/>
    </location>
</feature>
<name>A0AAD1TE01_PELCU</name>
<evidence type="ECO:0000313" key="2">
    <source>
        <dbReference type="EMBL" id="CAH2321572.1"/>
    </source>
</evidence>
<organism evidence="2 3">
    <name type="scientific">Pelobates cultripes</name>
    <name type="common">Western spadefoot toad</name>
    <dbReference type="NCBI Taxonomy" id="61616"/>
    <lineage>
        <taxon>Eukaryota</taxon>
        <taxon>Metazoa</taxon>
        <taxon>Chordata</taxon>
        <taxon>Craniata</taxon>
        <taxon>Vertebrata</taxon>
        <taxon>Euteleostomi</taxon>
        <taxon>Amphibia</taxon>
        <taxon>Batrachia</taxon>
        <taxon>Anura</taxon>
        <taxon>Pelobatoidea</taxon>
        <taxon>Pelobatidae</taxon>
        <taxon>Pelobates</taxon>
    </lineage>
</organism>
<reference evidence="2" key="1">
    <citation type="submission" date="2022-03" db="EMBL/GenBank/DDBJ databases">
        <authorList>
            <person name="Alioto T."/>
            <person name="Alioto T."/>
            <person name="Gomez Garrido J."/>
        </authorList>
    </citation>
    <scope>NUCLEOTIDE SEQUENCE</scope>
</reference>
<evidence type="ECO:0000256" key="1">
    <source>
        <dbReference type="SAM" id="MobiDB-lite"/>
    </source>
</evidence>
<feature type="compositionally biased region" description="Polar residues" evidence="1">
    <location>
        <begin position="196"/>
        <end position="205"/>
    </location>
</feature>
<dbReference type="Proteomes" id="UP001295444">
    <property type="component" value="Chromosome 11"/>
</dbReference>
<gene>
    <name evidence="2" type="ORF">PECUL_23A025256</name>
</gene>
<dbReference type="EMBL" id="OW240922">
    <property type="protein sequence ID" value="CAH2321572.1"/>
    <property type="molecule type" value="Genomic_DNA"/>
</dbReference>
<accession>A0AAD1TE01</accession>
<feature type="compositionally biased region" description="Basic residues" evidence="1">
    <location>
        <begin position="99"/>
        <end position="132"/>
    </location>
</feature>
<dbReference type="AlphaFoldDB" id="A0AAD1TE01"/>
<evidence type="ECO:0000313" key="3">
    <source>
        <dbReference type="Proteomes" id="UP001295444"/>
    </source>
</evidence>
<proteinExistence type="predicted"/>
<feature type="region of interest" description="Disordered" evidence="1">
    <location>
        <begin position="184"/>
        <end position="234"/>
    </location>
</feature>
<keyword evidence="3" id="KW-1185">Reference proteome</keyword>
<feature type="region of interest" description="Disordered" evidence="1">
    <location>
        <begin position="80"/>
        <end position="148"/>
    </location>
</feature>